<proteinExistence type="inferred from homology"/>
<dbReference type="Proteomes" id="UP000440578">
    <property type="component" value="Unassembled WGS sequence"/>
</dbReference>
<feature type="region of interest" description="Disordered" evidence="12">
    <location>
        <begin position="225"/>
        <end position="341"/>
    </location>
</feature>
<dbReference type="InterPro" id="IPR032714">
    <property type="entry name" value="DZIP1_N"/>
</dbReference>
<accession>A0A6A4X269</accession>
<sequence length="659" mass="72406">MDRPNFHFRRREEKLDWKKLAALDVDQIAKTVDYKALQDSIRQITYCDAGKEFDSEAADPNLVKVFRMAQLIIEYLLQSQDFLANNLASVEERLNSTLEELESARQRSRRDQEELRELRKGLRAPASSTVMTLTGHQRCQFCQKVFINTTYLQSHMMRRHNHMVGKQMSNQTLSTVIQDQVRRRLLVAEQQLREERRRVAALEQPGAGAYQPDEAAELAPYHHTIKEEPEPPPEEPEPAGSRQDSGSGSRQGSGGGSRHGSGGGSRQGSGGGSRHGSGGGSRQGSGGGSRHGSGGGSRQGSGGGSRQDSGGASRQGSGSGGGGSQRGSGGGSAEQKDSRLAVLLEQQAAEIRQLREELERQRQTMPAAPAAPTLLGGAGAEPPAPTPEPVNRVEQEIQKQARRDVVALEGQMEAQERYWQERLSAMRQRHDAEVEGMRRMLNEKNAATRGSAEYVNLDSGAERSPQSQSPRLLRFVHRHQSPSPGPAAAPGPAGRGGRQRPRPCIAPQPRHGRSRSVSGCRRLKFADDEEECDDDDEPMVRAAPRQSLSTDALTRNGPAGGRPQVRQELESELSERLLELGIEPGTRRLSSGLMTDKMRHLQMTRQVKVSKSRKRRSRSKSAGGAKKAKKGGKKRRGRKGKKADGEAPKKKRRRSKRKH</sequence>
<dbReference type="AlphaFoldDB" id="A0A6A4X269"/>
<evidence type="ECO:0000313" key="15">
    <source>
        <dbReference type="Proteomes" id="UP000440578"/>
    </source>
</evidence>
<dbReference type="PANTHER" id="PTHR21502">
    <property type="entry name" value="ZINC FINGER PROTEIN DZIP1"/>
    <property type="match status" value="1"/>
</dbReference>
<organism evidence="14 15">
    <name type="scientific">Amphibalanus amphitrite</name>
    <name type="common">Striped barnacle</name>
    <name type="synonym">Balanus amphitrite</name>
    <dbReference type="NCBI Taxonomy" id="1232801"/>
    <lineage>
        <taxon>Eukaryota</taxon>
        <taxon>Metazoa</taxon>
        <taxon>Ecdysozoa</taxon>
        <taxon>Arthropoda</taxon>
        <taxon>Crustacea</taxon>
        <taxon>Multicrustacea</taxon>
        <taxon>Cirripedia</taxon>
        <taxon>Thoracica</taxon>
        <taxon>Thoracicalcarea</taxon>
        <taxon>Balanomorpha</taxon>
        <taxon>Balanoidea</taxon>
        <taxon>Balanidae</taxon>
        <taxon>Amphibalaninae</taxon>
        <taxon>Amphibalanus</taxon>
    </lineage>
</organism>
<feature type="compositionally biased region" description="Low complexity" evidence="12">
    <location>
        <begin position="366"/>
        <end position="375"/>
    </location>
</feature>
<comment type="similarity">
    <text evidence="3">Belongs to the DZIP C2H2-type zinc-finger protein family.</text>
</comment>
<keyword evidence="8 11" id="KW-0175">Coiled coil</keyword>
<reference evidence="14 15" key="1">
    <citation type="submission" date="2019-07" db="EMBL/GenBank/DDBJ databases">
        <title>Draft genome assembly of a fouling barnacle, Amphibalanus amphitrite (Darwin, 1854): The first reference genome for Thecostraca.</title>
        <authorList>
            <person name="Kim W."/>
        </authorList>
    </citation>
    <scope>NUCLEOTIDE SEQUENCE [LARGE SCALE GENOMIC DNA]</scope>
    <source>
        <strain evidence="14">SNU_AA5</strain>
        <tissue evidence="14">Soma without cirri and trophi</tissue>
    </source>
</reference>
<evidence type="ECO:0000256" key="8">
    <source>
        <dbReference type="ARBA" id="ARBA00023054"/>
    </source>
</evidence>
<keyword evidence="9" id="KW-0206">Cytoskeleton</keyword>
<dbReference type="Pfam" id="PF13815">
    <property type="entry name" value="Dzip-like_N"/>
    <property type="match status" value="1"/>
</dbReference>
<feature type="region of interest" description="Disordered" evidence="12">
    <location>
        <begin position="441"/>
        <end position="659"/>
    </location>
</feature>
<evidence type="ECO:0000256" key="10">
    <source>
        <dbReference type="ARBA" id="ARBA00023273"/>
    </source>
</evidence>
<evidence type="ECO:0000256" key="2">
    <source>
        <dbReference type="ARBA" id="ARBA00004120"/>
    </source>
</evidence>
<dbReference type="OrthoDB" id="515971at2759"/>
<keyword evidence="7" id="KW-0862">Zinc</keyword>
<dbReference type="GO" id="GO:0036064">
    <property type="term" value="C:ciliary basal body"/>
    <property type="evidence" value="ECO:0007669"/>
    <property type="project" value="TreeGrafter"/>
</dbReference>
<keyword evidence="5" id="KW-0479">Metal-binding</keyword>
<gene>
    <name evidence="14" type="primary">Zswim7</name>
    <name evidence="14" type="ORF">FJT64_000227</name>
</gene>
<dbReference type="InterPro" id="IPR058883">
    <property type="entry name" value="DZIP1_dom"/>
</dbReference>
<feature type="compositionally biased region" description="Gly residues" evidence="12">
    <location>
        <begin position="249"/>
        <end position="305"/>
    </location>
</feature>
<keyword evidence="6" id="KW-0863">Zinc-finger</keyword>
<evidence type="ECO:0000256" key="5">
    <source>
        <dbReference type="ARBA" id="ARBA00022723"/>
    </source>
</evidence>
<keyword evidence="15" id="KW-1185">Reference proteome</keyword>
<dbReference type="PROSITE" id="PS00028">
    <property type="entry name" value="ZINC_FINGER_C2H2_1"/>
    <property type="match status" value="1"/>
</dbReference>
<name>A0A6A4X269_AMPAM</name>
<keyword evidence="10" id="KW-0966">Cell projection</keyword>
<evidence type="ECO:0000256" key="9">
    <source>
        <dbReference type="ARBA" id="ARBA00023212"/>
    </source>
</evidence>
<dbReference type="InterPro" id="IPR013087">
    <property type="entry name" value="Znf_C2H2_type"/>
</dbReference>
<evidence type="ECO:0000256" key="11">
    <source>
        <dbReference type="SAM" id="Coils"/>
    </source>
</evidence>
<keyword evidence="4" id="KW-0963">Cytoplasm</keyword>
<feature type="domain" description="C2H2-type" evidence="13">
    <location>
        <begin position="139"/>
        <end position="160"/>
    </location>
</feature>
<dbReference type="Pfam" id="PF25977">
    <property type="entry name" value="DZIP1"/>
    <property type="match status" value="1"/>
</dbReference>
<feature type="compositionally biased region" description="Basic residues" evidence="12">
    <location>
        <begin position="649"/>
        <end position="659"/>
    </location>
</feature>
<evidence type="ECO:0000256" key="3">
    <source>
        <dbReference type="ARBA" id="ARBA00009131"/>
    </source>
</evidence>
<dbReference type="GO" id="GO:0060271">
    <property type="term" value="P:cilium assembly"/>
    <property type="evidence" value="ECO:0007669"/>
    <property type="project" value="TreeGrafter"/>
</dbReference>
<feature type="compositionally biased region" description="Basic residues" evidence="12">
    <location>
        <begin position="608"/>
        <end position="619"/>
    </location>
</feature>
<feature type="compositionally biased region" description="Gly residues" evidence="12">
    <location>
        <begin position="317"/>
        <end position="332"/>
    </location>
</feature>
<evidence type="ECO:0000256" key="4">
    <source>
        <dbReference type="ARBA" id="ARBA00022490"/>
    </source>
</evidence>
<evidence type="ECO:0000313" key="14">
    <source>
        <dbReference type="EMBL" id="KAF0310190.1"/>
    </source>
</evidence>
<dbReference type="GO" id="GO:0005737">
    <property type="term" value="C:cytoplasm"/>
    <property type="evidence" value="ECO:0007669"/>
    <property type="project" value="TreeGrafter"/>
</dbReference>
<evidence type="ECO:0000256" key="12">
    <source>
        <dbReference type="SAM" id="MobiDB-lite"/>
    </source>
</evidence>
<dbReference type="InterPro" id="IPR051241">
    <property type="entry name" value="DZIP_RILPL"/>
</dbReference>
<feature type="compositionally biased region" description="Low complexity" evidence="12">
    <location>
        <begin position="238"/>
        <end position="248"/>
    </location>
</feature>
<protein>
    <submittedName>
        <fullName evidence="14">Zinc finger protein DZIP1L</fullName>
    </submittedName>
</protein>
<evidence type="ECO:0000256" key="6">
    <source>
        <dbReference type="ARBA" id="ARBA00022771"/>
    </source>
</evidence>
<dbReference type="EMBL" id="VIIS01000336">
    <property type="protein sequence ID" value="KAF0310190.1"/>
    <property type="molecule type" value="Genomic_DNA"/>
</dbReference>
<feature type="compositionally biased region" description="Acidic residues" evidence="12">
    <location>
        <begin position="527"/>
        <end position="537"/>
    </location>
</feature>
<comment type="subcellular location">
    <subcellularLocation>
        <location evidence="2">Cytoplasm</location>
        <location evidence="2">Cytoskeleton</location>
        <location evidence="2">Cilium basal body</location>
    </subcellularLocation>
    <subcellularLocation>
        <location evidence="1">Cytoplasm</location>
        <location evidence="1">Cytoskeleton</location>
        <location evidence="1">Microtubule organizing center</location>
        <location evidence="1">Centrosome</location>
        <location evidence="1">Centriole</location>
    </subcellularLocation>
</comment>
<dbReference type="GO" id="GO:0008270">
    <property type="term" value="F:zinc ion binding"/>
    <property type="evidence" value="ECO:0007669"/>
    <property type="project" value="UniProtKB-KW"/>
</dbReference>
<dbReference type="PANTHER" id="PTHR21502:SF3">
    <property type="entry name" value="CILIUM ASSEMBLY PROTEIN DZIP1L"/>
    <property type="match status" value="1"/>
</dbReference>
<feature type="compositionally biased region" description="Basic and acidic residues" evidence="12">
    <location>
        <begin position="353"/>
        <end position="362"/>
    </location>
</feature>
<feature type="coiled-coil region" evidence="11">
    <location>
        <begin position="80"/>
        <end position="121"/>
    </location>
</feature>
<comment type="caution">
    <text evidence="14">The sequence shown here is derived from an EMBL/GenBank/DDBJ whole genome shotgun (WGS) entry which is preliminary data.</text>
</comment>
<evidence type="ECO:0000256" key="1">
    <source>
        <dbReference type="ARBA" id="ARBA00004114"/>
    </source>
</evidence>
<dbReference type="GO" id="GO:0005814">
    <property type="term" value="C:centriole"/>
    <property type="evidence" value="ECO:0007669"/>
    <property type="project" value="UniProtKB-SubCell"/>
</dbReference>
<feature type="region of interest" description="Disordered" evidence="12">
    <location>
        <begin position="353"/>
        <end position="398"/>
    </location>
</feature>
<feature type="compositionally biased region" description="Basic residues" evidence="12">
    <location>
        <begin position="626"/>
        <end position="641"/>
    </location>
</feature>
<evidence type="ECO:0000256" key="7">
    <source>
        <dbReference type="ARBA" id="ARBA00022833"/>
    </source>
</evidence>
<evidence type="ECO:0000259" key="13">
    <source>
        <dbReference type="PROSITE" id="PS00028"/>
    </source>
</evidence>
<feature type="compositionally biased region" description="Basic and acidic residues" evidence="12">
    <location>
        <begin position="565"/>
        <end position="578"/>
    </location>
</feature>
<feature type="compositionally biased region" description="Low complexity" evidence="12">
    <location>
        <begin position="306"/>
        <end position="316"/>
    </location>
</feature>